<name>A0ABT1AW35_9FLAO</name>
<sequence length="306" mass="34288">MAGILKICWILGIVLGGLSGYGQEEGSAEWSADEYTDRFQEAFFEALKQKGIENYDRAETLLLEARQIDPGNPVVDFELARVMILEKKYPEAEDYALEALRARPGNYWFLQTFMEALEKQHKPLDTHRETLPAGLPEFRLNLARWYLDSGKAEAAEAELSRMPPGPEVENLRERASRMKAGGRASINSTGGQEAKEPDPGRGSVANLEQELESLLEAGQWPSLEKMSEGAIETYPLQPYFYYAYGMAKLRQDRPREAVSILEEGESLLVGNSEVARKIYSALAEAYTYLGEAEKARTYVNKLKSGS</sequence>
<dbReference type="RefSeq" id="WP_252740644.1">
    <property type="nucleotide sequence ID" value="NZ_JAMXIB010000003.1"/>
</dbReference>
<organism evidence="2 3">
    <name type="scientific">Robiginitalea marina</name>
    <dbReference type="NCBI Taxonomy" id="2954105"/>
    <lineage>
        <taxon>Bacteria</taxon>
        <taxon>Pseudomonadati</taxon>
        <taxon>Bacteroidota</taxon>
        <taxon>Flavobacteriia</taxon>
        <taxon>Flavobacteriales</taxon>
        <taxon>Flavobacteriaceae</taxon>
        <taxon>Robiginitalea</taxon>
    </lineage>
</organism>
<proteinExistence type="predicted"/>
<feature type="region of interest" description="Disordered" evidence="1">
    <location>
        <begin position="157"/>
        <end position="203"/>
    </location>
</feature>
<dbReference type="EMBL" id="JAMXIB010000003">
    <property type="protein sequence ID" value="MCO5724264.1"/>
    <property type="molecule type" value="Genomic_DNA"/>
</dbReference>
<evidence type="ECO:0008006" key="4">
    <source>
        <dbReference type="Google" id="ProtNLM"/>
    </source>
</evidence>
<dbReference type="Gene3D" id="1.25.40.10">
    <property type="entry name" value="Tetratricopeptide repeat domain"/>
    <property type="match status" value="2"/>
</dbReference>
<dbReference type="Pfam" id="PF07721">
    <property type="entry name" value="TPR_4"/>
    <property type="match status" value="1"/>
</dbReference>
<reference evidence="2 3" key="1">
    <citation type="submission" date="2022-06" db="EMBL/GenBank/DDBJ databases">
        <authorList>
            <person name="Xuan X."/>
        </authorList>
    </citation>
    <scope>NUCLEOTIDE SEQUENCE [LARGE SCALE GENOMIC DNA]</scope>
    <source>
        <strain evidence="2 3">2V75</strain>
    </source>
</reference>
<dbReference type="InterPro" id="IPR011717">
    <property type="entry name" value="TPR-4"/>
</dbReference>
<evidence type="ECO:0000313" key="3">
    <source>
        <dbReference type="Proteomes" id="UP001206312"/>
    </source>
</evidence>
<comment type="caution">
    <text evidence="2">The sequence shown here is derived from an EMBL/GenBank/DDBJ whole genome shotgun (WGS) entry which is preliminary data.</text>
</comment>
<protein>
    <recommendedName>
        <fullName evidence="4">Tetratricopeptide repeat protein</fullName>
    </recommendedName>
</protein>
<dbReference type="Pfam" id="PF14559">
    <property type="entry name" value="TPR_19"/>
    <property type="match status" value="1"/>
</dbReference>
<dbReference type="InterPro" id="IPR011990">
    <property type="entry name" value="TPR-like_helical_dom_sf"/>
</dbReference>
<evidence type="ECO:0000256" key="1">
    <source>
        <dbReference type="SAM" id="MobiDB-lite"/>
    </source>
</evidence>
<dbReference type="Proteomes" id="UP001206312">
    <property type="component" value="Unassembled WGS sequence"/>
</dbReference>
<accession>A0ABT1AW35</accession>
<dbReference type="SUPFAM" id="SSF48452">
    <property type="entry name" value="TPR-like"/>
    <property type="match status" value="2"/>
</dbReference>
<keyword evidence="3" id="KW-1185">Reference proteome</keyword>
<gene>
    <name evidence="2" type="ORF">NG653_05320</name>
</gene>
<evidence type="ECO:0000313" key="2">
    <source>
        <dbReference type="EMBL" id="MCO5724264.1"/>
    </source>
</evidence>